<gene>
    <name evidence="2" type="ORF">GCM10011385_36340</name>
</gene>
<dbReference type="InterPro" id="IPR002575">
    <property type="entry name" value="Aminoglycoside_PTrfase"/>
</dbReference>
<evidence type="ECO:0000259" key="1">
    <source>
        <dbReference type="Pfam" id="PF01636"/>
    </source>
</evidence>
<protein>
    <submittedName>
        <fullName evidence="2">Aminoglycoside phosphotransferase</fullName>
    </submittedName>
</protein>
<proteinExistence type="predicted"/>
<dbReference type="SUPFAM" id="SSF56112">
    <property type="entry name" value="Protein kinase-like (PK-like)"/>
    <property type="match status" value="1"/>
</dbReference>
<dbReference type="Gene3D" id="3.30.200.20">
    <property type="entry name" value="Phosphorylase Kinase, domain 1"/>
    <property type="match status" value="1"/>
</dbReference>
<evidence type="ECO:0000313" key="3">
    <source>
        <dbReference type="Proteomes" id="UP000636264"/>
    </source>
</evidence>
<dbReference type="Gene3D" id="3.90.1200.10">
    <property type="match status" value="1"/>
</dbReference>
<name>A0A916S0B2_9HYPH</name>
<keyword evidence="3" id="KW-1185">Reference proteome</keyword>
<dbReference type="Pfam" id="PF01636">
    <property type="entry name" value="APH"/>
    <property type="match status" value="1"/>
</dbReference>
<dbReference type="Proteomes" id="UP000636264">
    <property type="component" value="Unassembled WGS sequence"/>
</dbReference>
<reference evidence="2" key="1">
    <citation type="journal article" date="2014" name="Int. J. Syst. Evol. Microbiol.">
        <title>Complete genome sequence of Corynebacterium casei LMG S-19264T (=DSM 44701T), isolated from a smear-ripened cheese.</title>
        <authorList>
            <consortium name="US DOE Joint Genome Institute (JGI-PGF)"/>
            <person name="Walter F."/>
            <person name="Albersmeier A."/>
            <person name="Kalinowski J."/>
            <person name="Ruckert C."/>
        </authorList>
    </citation>
    <scope>NUCLEOTIDE SEQUENCE</scope>
    <source>
        <strain evidence="2">CGMCC 1.15320</strain>
    </source>
</reference>
<sequence length="352" mass="39307">MSETDLSTDARLGQVRPQLAINSEILDRYLADHLPSYEGPLSIKQYAGGQSNPTYALTTPSKRYVLRKKPPGKLLKSAHAVDREYRLLRALKPLGIPVPEGLLYCDDEDVIGTPFYVMEHLEGRIFRDPRLPGQTPEQRTEIYAEMTNVLARLHSVDFHAAGLGDFGRVGGYISRQIQLWSKQYRDTGISDISSMEFLMDWLVENTPEARETTIAHGDYRLENLVFHPTELKIIGILDWELATLGDPLADLAYNSLVYRLSLPMQPGFEGHPPEGIPSEQDAVKRYTQMTGREVSPAKWQFYLAFSLFRLAAISAGIYTRGKTGSASSDTALEFLTHTRTIADCGAQAAKGN</sequence>
<dbReference type="EMBL" id="BMIF01000015">
    <property type="protein sequence ID" value="GGA78917.1"/>
    <property type="molecule type" value="Genomic_DNA"/>
</dbReference>
<dbReference type="CDD" id="cd05154">
    <property type="entry name" value="ACAD10_11_N-like"/>
    <property type="match status" value="1"/>
</dbReference>
<dbReference type="InterPro" id="IPR052898">
    <property type="entry name" value="ACAD10-like"/>
</dbReference>
<accession>A0A916S0B2</accession>
<comment type="caution">
    <text evidence="2">The sequence shown here is derived from an EMBL/GenBank/DDBJ whole genome shotgun (WGS) entry which is preliminary data.</text>
</comment>
<dbReference type="AlphaFoldDB" id="A0A916S0B2"/>
<dbReference type="PANTHER" id="PTHR47829">
    <property type="entry name" value="HYDROLASE, PUTATIVE (AFU_ORTHOLOGUE AFUA_1G12880)-RELATED"/>
    <property type="match status" value="1"/>
</dbReference>
<feature type="domain" description="Aminoglycoside phosphotransferase" evidence="1">
    <location>
        <begin position="43"/>
        <end position="253"/>
    </location>
</feature>
<dbReference type="InterPro" id="IPR011009">
    <property type="entry name" value="Kinase-like_dom_sf"/>
</dbReference>
<reference evidence="2" key="2">
    <citation type="submission" date="2020-09" db="EMBL/GenBank/DDBJ databases">
        <authorList>
            <person name="Sun Q."/>
            <person name="Zhou Y."/>
        </authorList>
    </citation>
    <scope>NUCLEOTIDE SEQUENCE</scope>
    <source>
        <strain evidence="2">CGMCC 1.15320</strain>
    </source>
</reference>
<dbReference type="InterPro" id="IPR041726">
    <property type="entry name" value="ACAD10_11_N"/>
</dbReference>
<dbReference type="PANTHER" id="PTHR47829:SF3">
    <property type="entry name" value="AMINOGLYCOSIDE PHOSPHOTRANSFERASE DOMAIN-CONTAINING PROTEIN"/>
    <property type="match status" value="1"/>
</dbReference>
<evidence type="ECO:0000313" key="2">
    <source>
        <dbReference type="EMBL" id="GGA78917.1"/>
    </source>
</evidence>
<organism evidence="2 3">
    <name type="scientific">Nitratireductor aestuarii</name>
    <dbReference type="NCBI Taxonomy" id="1735103"/>
    <lineage>
        <taxon>Bacteria</taxon>
        <taxon>Pseudomonadati</taxon>
        <taxon>Pseudomonadota</taxon>
        <taxon>Alphaproteobacteria</taxon>
        <taxon>Hyphomicrobiales</taxon>
        <taxon>Phyllobacteriaceae</taxon>
        <taxon>Nitratireductor</taxon>
    </lineage>
</organism>
<dbReference type="RefSeq" id="WP_210315562.1">
    <property type="nucleotide sequence ID" value="NZ_BMIF01000015.1"/>
</dbReference>